<dbReference type="GO" id="GO:0008270">
    <property type="term" value="F:zinc ion binding"/>
    <property type="evidence" value="ECO:0007669"/>
    <property type="project" value="UniProtKB-KW"/>
</dbReference>
<feature type="domain" description="GRF-type" evidence="5">
    <location>
        <begin position="98"/>
        <end position="145"/>
    </location>
</feature>
<evidence type="ECO:0000256" key="3">
    <source>
        <dbReference type="ARBA" id="ARBA00022833"/>
    </source>
</evidence>
<gene>
    <name evidence="6" type="ORF">PMAYCL1PPCAC_05857</name>
</gene>
<dbReference type="EMBL" id="BTRK01000002">
    <property type="protein sequence ID" value="GMR35662.1"/>
    <property type="molecule type" value="Genomic_DNA"/>
</dbReference>
<accession>A0AAN4Z6Z2</accession>
<evidence type="ECO:0000256" key="2">
    <source>
        <dbReference type="ARBA" id="ARBA00022771"/>
    </source>
</evidence>
<dbReference type="PROSITE" id="PS51999">
    <property type="entry name" value="ZF_GRF"/>
    <property type="match status" value="1"/>
</dbReference>
<evidence type="ECO:0000313" key="7">
    <source>
        <dbReference type="Proteomes" id="UP001328107"/>
    </source>
</evidence>
<evidence type="ECO:0000256" key="1">
    <source>
        <dbReference type="ARBA" id="ARBA00022723"/>
    </source>
</evidence>
<comment type="caution">
    <text evidence="6">The sequence shown here is derived from an EMBL/GenBank/DDBJ whole genome shotgun (WGS) entry which is preliminary data.</text>
</comment>
<keyword evidence="7" id="KW-1185">Reference proteome</keyword>
<dbReference type="AlphaFoldDB" id="A0AAN4Z6Z2"/>
<protein>
    <recommendedName>
        <fullName evidence="5">GRF-type domain-containing protein</fullName>
    </recommendedName>
</protein>
<keyword evidence="3" id="KW-0862">Zinc</keyword>
<sequence>FRSMNLKEAFIVFEATLGDKTGITREQFAVFWESIEDKMTIEKLLAERKEAETVAGELETDQTKRRRVDPVQSPVASSSTLATTVASVRPEYSRRPTCKCVEKYTAKVVKVKRETVNKGRLFYMCPIKDKSGKGRCDLFIFLKNGAVPTQAICLCGQPCVEKISEKPGTVGQVYRMCGKNQCDFYEMY</sequence>
<keyword evidence="2 4" id="KW-0863">Zinc-finger</keyword>
<dbReference type="InterPro" id="IPR010666">
    <property type="entry name" value="Znf_GRF"/>
</dbReference>
<evidence type="ECO:0000259" key="5">
    <source>
        <dbReference type="PROSITE" id="PS51999"/>
    </source>
</evidence>
<feature type="non-terminal residue" evidence="6">
    <location>
        <position position="1"/>
    </location>
</feature>
<organism evidence="6 7">
    <name type="scientific">Pristionchus mayeri</name>
    <dbReference type="NCBI Taxonomy" id="1317129"/>
    <lineage>
        <taxon>Eukaryota</taxon>
        <taxon>Metazoa</taxon>
        <taxon>Ecdysozoa</taxon>
        <taxon>Nematoda</taxon>
        <taxon>Chromadorea</taxon>
        <taxon>Rhabditida</taxon>
        <taxon>Rhabditina</taxon>
        <taxon>Diplogasteromorpha</taxon>
        <taxon>Diplogasteroidea</taxon>
        <taxon>Neodiplogasteridae</taxon>
        <taxon>Pristionchus</taxon>
    </lineage>
</organism>
<name>A0AAN4Z6Z2_9BILA</name>
<dbReference type="Proteomes" id="UP001328107">
    <property type="component" value="Unassembled WGS sequence"/>
</dbReference>
<reference evidence="7" key="1">
    <citation type="submission" date="2022-10" db="EMBL/GenBank/DDBJ databases">
        <title>Genome assembly of Pristionchus species.</title>
        <authorList>
            <person name="Yoshida K."/>
            <person name="Sommer R.J."/>
        </authorList>
    </citation>
    <scope>NUCLEOTIDE SEQUENCE [LARGE SCALE GENOMIC DNA]</scope>
    <source>
        <strain evidence="7">RS5460</strain>
    </source>
</reference>
<proteinExistence type="predicted"/>
<evidence type="ECO:0000256" key="4">
    <source>
        <dbReference type="PROSITE-ProRule" id="PRU01343"/>
    </source>
</evidence>
<evidence type="ECO:0000313" key="6">
    <source>
        <dbReference type="EMBL" id="GMR35662.1"/>
    </source>
</evidence>
<keyword evidence="1" id="KW-0479">Metal-binding</keyword>